<evidence type="ECO:0000256" key="5">
    <source>
        <dbReference type="ARBA" id="ARBA00022737"/>
    </source>
</evidence>
<organism evidence="14 15">
    <name type="scientific">Octopus sinensis</name>
    <name type="common">East Asian common octopus</name>
    <dbReference type="NCBI Taxonomy" id="2607531"/>
    <lineage>
        <taxon>Eukaryota</taxon>
        <taxon>Metazoa</taxon>
        <taxon>Spiralia</taxon>
        <taxon>Lophotrochozoa</taxon>
        <taxon>Mollusca</taxon>
        <taxon>Cephalopoda</taxon>
        <taxon>Coleoidea</taxon>
        <taxon>Octopodiformes</taxon>
        <taxon>Octopoda</taxon>
        <taxon>Incirrata</taxon>
        <taxon>Octopodidae</taxon>
        <taxon>Octopus</taxon>
    </lineage>
</organism>
<gene>
    <name evidence="15" type="primary">LOC115214450</name>
</gene>
<dbReference type="SUPFAM" id="SSF81321">
    <property type="entry name" value="Family A G protein-coupled receptor-like"/>
    <property type="match status" value="1"/>
</dbReference>
<keyword evidence="8 12" id="KW-0472">Membrane</keyword>
<feature type="domain" description="G-protein coupled receptors family 1 profile" evidence="13">
    <location>
        <begin position="681"/>
        <end position="927"/>
    </location>
</feature>
<feature type="compositionally biased region" description="Basic and acidic residues" evidence="11">
    <location>
        <begin position="1261"/>
        <end position="1270"/>
    </location>
</feature>
<dbReference type="PANTHER" id="PTHR24372:SF82">
    <property type="entry name" value="RICKETS"/>
    <property type="match status" value="1"/>
</dbReference>
<keyword evidence="10" id="KW-0807">Transducer</keyword>
<evidence type="ECO:0000256" key="1">
    <source>
        <dbReference type="ARBA" id="ARBA00004651"/>
    </source>
</evidence>
<feature type="transmembrane region" description="Helical" evidence="12">
    <location>
        <begin position="702"/>
        <end position="723"/>
    </location>
</feature>
<evidence type="ECO:0000256" key="9">
    <source>
        <dbReference type="ARBA" id="ARBA00023170"/>
    </source>
</evidence>
<dbReference type="KEGG" id="osn:115214450"/>
<evidence type="ECO:0000256" key="7">
    <source>
        <dbReference type="ARBA" id="ARBA00023040"/>
    </source>
</evidence>
<keyword evidence="5" id="KW-0677">Repeat</keyword>
<feature type="transmembrane region" description="Helical" evidence="12">
    <location>
        <begin position="788"/>
        <end position="810"/>
    </location>
</feature>
<sequence length="1386" mass="158027">MSDIDYVKIMLCNFISYFEDTELRFSRCNRLFSSSNISSLVPDLSVNNIYQLPDYAFANLPKLKELKLGSNLLENLPPNVFKNLECLTILQLHKNRLHSINEHIFHNLPSIRYLDLNDNHIRHIPKDTFRNVTSLTTLWLSKNNLTSQVFESVQHLSNLDQLDLNDNHIRHIPKDTFRNVTSLTTLWLSKNNLTSQVFESVQHLHNLKQLSLATNHIEKIPPFAFSNLSNLKSLSLARNRISELLNFTFANLTSLKQIFLHVNQISSIEYMSFANLKDLDYLQLNENRLSEIPNAIELLPNLEKLQLKTNNIIYIPDHSFIHNPRLIELEVKGNFIRSFGRHAFSGMPMLDRIVISKADQQTVFPDLTGSHRLTIIQFDRAAIEALPDDLCQKVATLQYLDVHSNKLTQMPNLTGCGELRILNLYNNKIMQLKENSFRGLSKLRDLIMGNNFIREIPNGAFTGLERLENLDLVDNRIQYIAENAFKPLNNLQELNLGDNQFSHLPTDGLLKLKKLLIYKNKYLQNFPPSKAFPEIQFLTLTYSYHCCKFIQTSEQNGVKPLEFTEEILWLNSEGTDWDHFSNMTKIWKPVVNGSILHYGVAVDILEGKFRPEMDYNMTELPPATIEHLEDYIQPDNRDIMASRPPIMCQPMPDPFLPCDDLFGWWYLRCGVWVVLQLALLGNSVVLFVSITSKSKMDVQRFLICNLATADLFMGIYLGFLAVVDAGTLGEFKKFALDWQTSTWCLVAGILGTVSSEMSVYTLTIITLERFYVITHTMQLDKRLSLRRAGYIMLIGWIFAITVAAMPLFGISNYQKFAICLPFETGDVLSLVYVCFIMVFNGTSFLVIMSCYLKMYCDIRDSKAWNSPDVRVAKRMSLLIFTDFLCWMPITILSLTAMFGKELISLEEAKFFTIFVLPLNSCANPFLYAIFTKQFKRDCTNFCRRLEESTISQGYGRYGNRQHQASWGSVRLASFLKLFSIEKRATSDKITSTKYSMNVKENVNESTSKCFCPICEECLKLQVAESDKSLEELSKQITADIVFTACKSQENDEKLQCLKDTTASCLAGNCSEEEKLLSCSQLLQQVCTRFDGSNSTMIPLETLHHGLSKINSQSEEEEALTGSINGVTGEEGNSDSSSSSSSSSDTGISQTRFQTVLRDFKCGKRCINGDHYKLNTRRGCPQSCHHTLYSPKWAPVHQRLKCNSSLSIVPEEKTETLTRSKMNEGESEEKDTTITPDIEEGKEKNKTEIRIVVVDVDKIENEEKTNSDEKTLSSSPSPSFRRQNGYMLLSSSANATSAENVQKEVNRSNKEDEIFPKRHLKQQRSSSMSTLKKHSPEEEKFHPLRPYYSNDSVHSDKQSNLVNKLSPIDISPSSNTDSHLCSNGIHN</sequence>
<dbReference type="RefSeq" id="XP_036360303.1">
    <property type="nucleotide sequence ID" value="XM_036504410.1"/>
</dbReference>
<feature type="compositionally biased region" description="Low complexity" evidence="11">
    <location>
        <begin position="1133"/>
        <end position="1144"/>
    </location>
</feature>
<evidence type="ECO:0000256" key="6">
    <source>
        <dbReference type="ARBA" id="ARBA00022989"/>
    </source>
</evidence>
<reference evidence="15" key="1">
    <citation type="submission" date="2025-08" db="UniProtKB">
        <authorList>
            <consortium name="RefSeq"/>
        </authorList>
    </citation>
    <scope>IDENTIFICATION</scope>
</reference>
<feature type="region of interest" description="Disordered" evidence="11">
    <location>
        <begin position="1110"/>
        <end position="1148"/>
    </location>
</feature>
<feature type="transmembrane region" description="Helical" evidence="12">
    <location>
        <begin position="743"/>
        <end position="767"/>
    </location>
</feature>
<dbReference type="SMART" id="SM00369">
    <property type="entry name" value="LRR_TYP"/>
    <property type="match status" value="16"/>
</dbReference>
<dbReference type="FunFam" id="1.20.1070.10:FF:000156">
    <property type="entry name" value="Lutropin-choriogonadotropic hormone receptor"/>
    <property type="match status" value="1"/>
</dbReference>
<keyword evidence="14" id="KW-1185">Reference proteome</keyword>
<dbReference type="PANTHER" id="PTHR24372">
    <property type="entry name" value="GLYCOPROTEIN HORMONE RECEPTOR"/>
    <property type="match status" value="1"/>
</dbReference>
<comment type="subcellular location">
    <subcellularLocation>
        <location evidence="1">Cell membrane</location>
        <topology evidence="1">Multi-pass membrane protein</topology>
    </subcellularLocation>
</comment>
<dbReference type="InterPro" id="IPR001611">
    <property type="entry name" value="Leu-rich_rpt"/>
</dbReference>
<evidence type="ECO:0000259" key="13">
    <source>
        <dbReference type="PROSITE" id="PS50262"/>
    </source>
</evidence>
<dbReference type="InterPro" id="IPR003591">
    <property type="entry name" value="Leu-rich_rpt_typical-subtyp"/>
</dbReference>
<dbReference type="GO" id="GO:0016500">
    <property type="term" value="F:protein-hormone receptor activity"/>
    <property type="evidence" value="ECO:0007669"/>
    <property type="project" value="InterPro"/>
</dbReference>
<evidence type="ECO:0000256" key="8">
    <source>
        <dbReference type="ARBA" id="ARBA00023136"/>
    </source>
</evidence>
<dbReference type="Gene3D" id="1.20.1070.10">
    <property type="entry name" value="Rhodopsin 7-helix transmembrane proteins"/>
    <property type="match status" value="1"/>
</dbReference>
<dbReference type="PROSITE" id="PS00237">
    <property type="entry name" value="G_PROTEIN_RECEP_F1_1"/>
    <property type="match status" value="1"/>
</dbReference>
<dbReference type="CDD" id="cd15136">
    <property type="entry name" value="7tmA_Glyco_hormone_R"/>
    <property type="match status" value="1"/>
</dbReference>
<dbReference type="SMART" id="SM00364">
    <property type="entry name" value="LRR_BAC"/>
    <property type="match status" value="4"/>
</dbReference>
<dbReference type="Pfam" id="PF00001">
    <property type="entry name" value="7tm_1"/>
    <property type="match status" value="1"/>
</dbReference>
<keyword evidence="9" id="KW-0675">Receptor</keyword>
<dbReference type="PROSITE" id="PS51450">
    <property type="entry name" value="LRR"/>
    <property type="match status" value="8"/>
</dbReference>
<feature type="region of interest" description="Disordered" evidence="11">
    <location>
        <begin position="1261"/>
        <end position="1386"/>
    </location>
</feature>
<dbReference type="GO" id="GO:0005886">
    <property type="term" value="C:plasma membrane"/>
    <property type="evidence" value="ECO:0007669"/>
    <property type="project" value="UniProtKB-SubCell"/>
</dbReference>
<evidence type="ECO:0000256" key="11">
    <source>
        <dbReference type="SAM" id="MobiDB-lite"/>
    </source>
</evidence>
<evidence type="ECO:0000256" key="2">
    <source>
        <dbReference type="ARBA" id="ARBA00022475"/>
    </source>
</evidence>
<feature type="compositionally biased region" description="Polar residues" evidence="11">
    <location>
        <begin position="1370"/>
        <end position="1386"/>
    </location>
</feature>
<dbReference type="SUPFAM" id="SSF52047">
    <property type="entry name" value="RNI-like"/>
    <property type="match status" value="2"/>
</dbReference>
<dbReference type="PROSITE" id="PS50262">
    <property type="entry name" value="G_PROTEIN_RECEP_F1_2"/>
    <property type="match status" value="1"/>
</dbReference>
<feature type="transmembrane region" description="Helical" evidence="12">
    <location>
        <begin position="664"/>
        <end position="690"/>
    </location>
</feature>
<dbReference type="FunFam" id="3.80.10.10:FF:001164">
    <property type="entry name" value="GH01279p"/>
    <property type="match status" value="2"/>
</dbReference>
<dbReference type="InterPro" id="IPR032675">
    <property type="entry name" value="LRR_dom_sf"/>
</dbReference>
<evidence type="ECO:0000256" key="10">
    <source>
        <dbReference type="ARBA" id="ARBA00023224"/>
    </source>
</evidence>
<dbReference type="PRINTS" id="PR00237">
    <property type="entry name" value="GPCRRHODOPSN"/>
</dbReference>
<keyword evidence="2" id="KW-1003">Cell membrane</keyword>
<protein>
    <submittedName>
        <fullName evidence="15">Leucine-rich repeat-containing G-protein coupled receptor 5-like</fullName>
    </submittedName>
</protein>
<dbReference type="InterPro" id="IPR002131">
    <property type="entry name" value="Gphrmn_rcpt_fam"/>
</dbReference>
<feature type="region of interest" description="Disordered" evidence="11">
    <location>
        <begin position="1212"/>
        <end position="1241"/>
    </location>
</feature>
<dbReference type="Proteomes" id="UP000515154">
    <property type="component" value="Linkage group LG7"/>
</dbReference>
<dbReference type="InterPro" id="IPR017452">
    <property type="entry name" value="GPCR_Rhodpsn_7TM"/>
</dbReference>
<dbReference type="GO" id="GO:0008528">
    <property type="term" value="F:G protein-coupled peptide receptor activity"/>
    <property type="evidence" value="ECO:0007669"/>
    <property type="project" value="TreeGrafter"/>
</dbReference>
<name>A0A7E6EYA6_9MOLL</name>
<feature type="transmembrane region" description="Helical" evidence="12">
    <location>
        <begin position="830"/>
        <end position="856"/>
    </location>
</feature>
<dbReference type="InterPro" id="IPR000276">
    <property type="entry name" value="GPCR_Rhodpsn"/>
</dbReference>
<keyword evidence="6 12" id="KW-1133">Transmembrane helix</keyword>
<proteinExistence type="predicted"/>
<feature type="compositionally biased region" description="Basic and acidic residues" evidence="11">
    <location>
        <begin position="1300"/>
        <end position="1315"/>
    </location>
</feature>
<dbReference type="GO" id="GO:0009755">
    <property type="term" value="P:hormone-mediated signaling pathway"/>
    <property type="evidence" value="ECO:0007669"/>
    <property type="project" value="TreeGrafter"/>
</dbReference>
<dbReference type="Pfam" id="PF13855">
    <property type="entry name" value="LRR_8"/>
    <property type="match status" value="4"/>
</dbReference>
<evidence type="ECO:0000256" key="12">
    <source>
        <dbReference type="SAM" id="Phobius"/>
    </source>
</evidence>
<evidence type="ECO:0000313" key="14">
    <source>
        <dbReference type="Proteomes" id="UP000515154"/>
    </source>
</evidence>
<feature type="transmembrane region" description="Helical" evidence="12">
    <location>
        <begin position="877"/>
        <end position="898"/>
    </location>
</feature>
<keyword evidence="4 12" id="KW-0812">Transmembrane</keyword>
<evidence type="ECO:0000256" key="3">
    <source>
        <dbReference type="ARBA" id="ARBA00022614"/>
    </source>
</evidence>
<evidence type="ECO:0000313" key="15">
    <source>
        <dbReference type="RefSeq" id="XP_036360303.1"/>
    </source>
</evidence>
<keyword evidence="7" id="KW-0297">G-protein coupled receptor</keyword>
<dbReference type="SMART" id="SM00365">
    <property type="entry name" value="LRR_SD22"/>
    <property type="match status" value="10"/>
</dbReference>
<feature type="compositionally biased region" description="Basic and acidic residues" evidence="11">
    <location>
        <begin position="1212"/>
        <end position="1223"/>
    </location>
</feature>
<accession>A0A7E6EYA6</accession>
<evidence type="ECO:0000256" key="4">
    <source>
        <dbReference type="ARBA" id="ARBA00022692"/>
    </source>
</evidence>
<dbReference type="PRINTS" id="PR00373">
    <property type="entry name" value="GLYCHORMONER"/>
</dbReference>
<feature type="compositionally biased region" description="Polar residues" evidence="11">
    <location>
        <begin position="1288"/>
        <end position="1299"/>
    </location>
</feature>
<keyword evidence="3" id="KW-0433">Leucine-rich repeat</keyword>
<dbReference type="Gene3D" id="3.80.10.10">
    <property type="entry name" value="Ribonuclease Inhibitor"/>
    <property type="match status" value="3"/>
</dbReference>
<dbReference type="GO" id="GO:0007189">
    <property type="term" value="P:adenylate cyclase-activating G protein-coupled receptor signaling pathway"/>
    <property type="evidence" value="ECO:0007669"/>
    <property type="project" value="TreeGrafter"/>
</dbReference>
<feature type="compositionally biased region" description="Polar residues" evidence="11">
    <location>
        <begin position="1271"/>
        <end position="1281"/>
    </location>
</feature>